<dbReference type="PANTHER" id="PTHR47260">
    <property type="entry name" value="UPF0644 PROTEIN PB2B4.06"/>
    <property type="match status" value="1"/>
</dbReference>
<evidence type="ECO:0000259" key="2">
    <source>
        <dbReference type="Pfam" id="PF03061"/>
    </source>
</evidence>
<feature type="domain" description="Thioesterase" evidence="2">
    <location>
        <begin position="180"/>
        <end position="254"/>
    </location>
</feature>
<protein>
    <recommendedName>
        <fullName evidence="2">Thioesterase domain-containing protein</fullName>
    </recommendedName>
</protein>
<organism evidence="3 4">
    <name type="scientific">Ceriporiopsis subvermispora (strain B)</name>
    <name type="common">White-rot fungus</name>
    <name type="synonym">Gelatoporia subvermispora</name>
    <dbReference type="NCBI Taxonomy" id="914234"/>
    <lineage>
        <taxon>Eukaryota</taxon>
        <taxon>Fungi</taxon>
        <taxon>Dikarya</taxon>
        <taxon>Basidiomycota</taxon>
        <taxon>Agaricomycotina</taxon>
        <taxon>Agaricomycetes</taxon>
        <taxon>Polyporales</taxon>
        <taxon>Gelatoporiaceae</taxon>
        <taxon>Gelatoporia</taxon>
    </lineage>
</organism>
<dbReference type="CDD" id="cd03443">
    <property type="entry name" value="PaaI_thioesterase"/>
    <property type="match status" value="1"/>
</dbReference>
<proteinExistence type="predicted"/>
<feature type="region of interest" description="Disordered" evidence="1">
    <location>
        <begin position="283"/>
        <end position="314"/>
    </location>
</feature>
<accession>M2R265</accession>
<dbReference type="EMBL" id="KB445811">
    <property type="protein sequence ID" value="EMD32332.1"/>
    <property type="molecule type" value="Genomic_DNA"/>
</dbReference>
<dbReference type="Pfam" id="PF03061">
    <property type="entry name" value="4HBT"/>
    <property type="match status" value="1"/>
</dbReference>
<sequence length="314" mass="33994">MMLTTALRRGTTASTRLQLHRQFTRRLASTSADANTAPTSPSRLSQTLRRLFSVGSIAAAAYTLGSLYPPQLATLISPRAAPPPLHPDDPAAAHYVESLENELQNLPLLNAHRAQPDADGWYEARPFANLPEERRVNSLTAGALRGPGKLALPPLTRARRDESEGWHFLHVGRGLCGHEGIVHGGLLATLLDESLARVALLNLPEKIGVTATLNLSYRAPTRADQWIVIKTRLVEAKGRKARVEGTVEDLQGNVLVEANGLFIQPKYAKLLNTQQIRQIMGEPADSKEPLTEGAVAPVPVSLPNSPPMGQMPAK</sequence>
<dbReference type="InterPro" id="IPR029069">
    <property type="entry name" value="HotDog_dom_sf"/>
</dbReference>
<reference evidence="3 4" key="1">
    <citation type="journal article" date="2012" name="Proc. Natl. Acad. Sci. U.S.A.">
        <title>Comparative genomics of Ceriporiopsis subvermispora and Phanerochaete chrysosporium provide insight into selective ligninolysis.</title>
        <authorList>
            <person name="Fernandez-Fueyo E."/>
            <person name="Ruiz-Duenas F.J."/>
            <person name="Ferreira P."/>
            <person name="Floudas D."/>
            <person name="Hibbett D.S."/>
            <person name="Canessa P."/>
            <person name="Larrondo L.F."/>
            <person name="James T.Y."/>
            <person name="Seelenfreund D."/>
            <person name="Lobos S."/>
            <person name="Polanco R."/>
            <person name="Tello M."/>
            <person name="Honda Y."/>
            <person name="Watanabe T."/>
            <person name="Watanabe T."/>
            <person name="Ryu J.S."/>
            <person name="Kubicek C.P."/>
            <person name="Schmoll M."/>
            <person name="Gaskell J."/>
            <person name="Hammel K.E."/>
            <person name="St John F.J."/>
            <person name="Vanden Wymelenberg A."/>
            <person name="Sabat G."/>
            <person name="Splinter BonDurant S."/>
            <person name="Syed K."/>
            <person name="Yadav J.S."/>
            <person name="Doddapaneni H."/>
            <person name="Subramanian V."/>
            <person name="Lavin J.L."/>
            <person name="Oguiza J.A."/>
            <person name="Perez G."/>
            <person name="Pisabarro A.G."/>
            <person name="Ramirez L."/>
            <person name="Santoyo F."/>
            <person name="Master E."/>
            <person name="Coutinho P.M."/>
            <person name="Henrissat B."/>
            <person name="Lombard V."/>
            <person name="Magnuson J.K."/>
            <person name="Kuees U."/>
            <person name="Hori C."/>
            <person name="Igarashi K."/>
            <person name="Samejima M."/>
            <person name="Held B.W."/>
            <person name="Barry K.W."/>
            <person name="LaButti K.M."/>
            <person name="Lapidus A."/>
            <person name="Lindquist E.A."/>
            <person name="Lucas S.M."/>
            <person name="Riley R."/>
            <person name="Salamov A.A."/>
            <person name="Hoffmeister D."/>
            <person name="Schwenk D."/>
            <person name="Hadar Y."/>
            <person name="Yarden O."/>
            <person name="de Vries R.P."/>
            <person name="Wiebenga A."/>
            <person name="Stenlid J."/>
            <person name="Eastwood D."/>
            <person name="Grigoriev I.V."/>
            <person name="Berka R.M."/>
            <person name="Blanchette R.A."/>
            <person name="Kersten P."/>
            <person name="Martinez A.T."/>
            <person name="Vicuna R."/>
            <person name="Cullen D."/>
        </authorList>
    </citation>
    <scope>NUCLEOTIDE SEQUENCE [LARGE SCALE GENOMIC DNA]</scope>
    <source>
        <strain evidence="3 4">B</strain>
    </source>
</reference>
<dbReference type="HOGENOM" id="CLU_052827_0_0_1"/>
<keyword evidence="4" id="KW-1185">Reference proteome</keyword>
<dbReference type="SUPFAM" id="SSF54637">
    <property type="entry name" value="Thioesterase/thiol ester dehydrase-isomerase"/>
    <property type="match status" value="1"/>
</dbReference>
<dbReference type="PANTHER" id="PTHR47260:SF1">
    <property type="entry name" value="UPF0644 PROTEIN PB2B4.06"/>
    <property type="match status" value="1"/>
</dbReference>
<dbReference type="Proteomes" id="UP000016930">
    <property type="component" value="Unassembled WGS sequence"/>
</dbReference>
<dbReference type="OrthoDB" id="506431at2759"/>
<name>M2R265_CERS8</name>
<evidence type="ECO:0000313" key="4">
    <source>
        <dbReference type="Proteomes" id="UP000016930"/>
    </source>
</evidence>
<evidence type="ECO:0000313" key="3">
    <source>
        <dbReference type="EMBL" id="EMD32332.1"/>
    </source>
</evidence>
<gene>
    <name evidence="3" type="ORF">CERSUDRAFT_161699</name>
</gene>
<dbReference type="InterPro" id="IPR006683">
    <property type="entry name" value="Thioestr_dom"/>
</dbReference>
<dbReference type="InterPro" id="IPR052061">
    <property type="entry name" value="PTE-AB_protein"/>
</dbReference>
<dbReference type="STRING" id="914234.M2R265"/>
<dbReference type="Gene3D" id="3.10.129.10">
    <property type="entry name" value="Hotdog Thioesterase"/>
    <property type="match status" value="1"/>
</dbReference>
<evidence type="ECO:0000256" key="1">
    <source>
        <dbReference type="SAM" id="MobiDB-lite"/>
    </source>
</evidence>
<dbReference type="AlphaFoldDB" id="M2R265"/>